<feature type="compositionally biased region" description="Polar residues" evidence="1">
    <location>
        <begin position="383"/>
        <end position="400"/>
    </location>
</feature>
<feature type="compositionally biased region" description="Polar residues" evidence="1">
    <location>
        <begin position="419"/>
        <end position="429"/>
    </location>
</feature>
<dbReference type="AlphaFoldDB" id="A0AAE0X276"/>
<dbReference type="Gene3D" id="2.40.70.10">
    <property type="entry name" value="Acid Proteases"/>
    <property type="match status" value="1"/>
</dbReference>
<accession>A0AAE0X276</accession>
<proteinExistence type="predicted"/>
<evidence type="ECO:0000313" key="3">
    <source>
        <dbReference type="Proteomes" id="UP001270362"/>
    </source>
</evidence>
<reference evidence="2" key="2">
    <citation type="submission" date="2023-06" db="EMBL/GenBank/DDBJ databases">
        <authorList>
            <consortium name="Lawrence Berkeley National Laboratory"/>
            <person name="Haridas S."/>
            <person name="Hensen N."/>
            <person name="Bonometti L."/>
            <person name="Westerberg I."/>
            <person name="Brannstrom I.O."/>
            <person name="Guillou S."/>
            <person name="Cros-Aarteil S."/>
            <person name="Calhoun S."/>
            <person name="Kuo A."/>
            <person name="Mondo S."/>
            <person name="Pangilinan J."/>
            <person name="Riley R."/>
            <person name="Labutti K."/>
            <person name="Andreopoulos B."/>
            <person name="Lipzen A."/>
            <person name="Chen C."/>
            <person name="Yanf M."/>
            <person name="Daum C."/>
            <person name="Ng V."/>
            <person name="Clum A."/>
            <person name="Steindorff A."/>
            <person name="Ohm R."/>
            <person name="Martin F."/>
            <person name="Silar P."/>
            <person name="Natvig D."/>
            <person name="Lalanne C."/>
            <person name="Gautier V."/>
            <person name="Ament-Velasquez S.L."/>
            <person name="Kruys A."/>
            <person name="Hutchinson M.I."/>
            <person name="Powell A.J."/>
            <person name="Barry K."/>
            <person name="Miller A.N."/>
            <person name="Grigoriev I.V."/>
            <person name="Debuchy R."/>
            <person name="Gladieux P."/>
            <person name="Thoren M.H."/>
            <person name="Johannesson H."/>
        </authorList>
    </citation>
    <scope>NUCLEOTIDE SEQUENCE</scope>
    <source>
        <strain evidence="2">CBS 314.62</strain>
    </source>
</reference>
<keyword evidence="3" id="KW-1185">Reference proteome</keyword>
<gene>
    <name evidence="2" type="ORF">B0T22DRAFT_295657</name>
</gene>
<dbReference type="Proteomes" id="UP001270362">
    <property type="component" value="Unassembled WGS sequence"/>
</dbReference>
<comment type="caution">
    <text evidence="2">The sequence shown here is derived from an EMBL/GenBank/DDBJ whole genome shotgun (WGS) entry which is preliminary data.</text>
</comment>
<evidence type="ECO:0000256" key="1">
    <source>
        <dbReference type="SAM" id="MobiDB-lite"/>
    </source>
</evidence>
<organism evidence="2 3">
    <name type="scientific">Podospora appendiculata</name>
    <dbReference type="NCBI Taxonomy" id="314037"/>
    <lineage>
        <taxon>Eukaryota</taxon>
        <taxon>Fungi</taxon>
        <taxon>Dikarya</taxon>
        <taxon>Ascomycota</taxon>
        <taxon>Pezizomycotina</taxon>
        <taxon>Sordariomycetes</taxon>
        <taxon>Sordariomycetidae</taxon>
        <taxon>Sordariales</taxon>
        <taxon>Podosporaceae</taxon>
        <taxon>Podospora</taxon>
    </lineage>
</organism>
<feature type="region of interest" description="Disordered" evidence="1">
    <location>
        <begin position="371"/>
        <end position="436"/>
    </location>
</feature>
<dbReference type="InterPro" id="IPR021109">
    <property type="entry name" value="Peptidase_aspartic_dom_sf"/>
</dbReference>
<name>A0AAE0X276_9PEZI</name>
<evidence type="ECO:0000313" key="2">
    <source>
        <dbReference type="EMBL" id="KAK3682853.1"/>
    </source>
</evidence>
<dbReference type="EMBL" id="JAULSO010000005">
    <property type="protein sequence ID" value="KAK3682853.1"/>
    <property type="molecule type" value="Genomic_DNA"/>
</dbReference>
<reference evidence="2" key="1">
    <citation type="journal article" date="2023" name="Mol. Phylogenet. Evol.">
        <title>Genome-scale phylogeny and comparative genomics of the fungal order Sordariales.</title>
        <authorList>
            <person name="Hensen N."/>
            <person name="Bonometti L."/>
            <person name="Westerberg I."/>
            <person name="Brannstrom I.O."/>
            <person name="Guillou S."/>
            <person name="Cros-Aarteil S."/>
            <person name="Calhoun S."/>
            <person name="Haridas S."/>
            <person name="Kuo A."/>
            <person name="Mondo S."/>
            <person name="Pangilinan J."/>
            <person name="Riley R."/>
            <person name="LaButti K."/>
            <person name="Andreopoulos B."/>
            <person name="Lipzen A."/>
            <person name="Chen C."/>
            <person name="Yan M."/>
            <person name="Daum C."/>
            <person name="Ng V."/>
            <person name="Clum A."/>
            <person name="Steindorff A."/>
            <person name="Ohm R.A."/>
            <person name="Martin F."/>
            <person name="Silar P."/>
            <person name="Natvig D.O."/>
            <person name="Lalanne C."/>
            <person name="Gautier V."/>
            <person name="Ament-Velasquez S.L."/>
            <person name="Kruys A."/>
            <person name="Hutchinson M.I."/>
            <person name="Powell A.J."/>
            <person name="Barry K."/>
            <person name="Miller A.N."/>
            <person name="Grigoriev I.V."/>
            <person name="Debuchy R."/>
            <person name="Gladieux P."/>
            <person name="Hiltunen Thoren M."/>
            <person name="Johannesson H."/>
        </authorList>
    </citation>
    <scope>NUCLEOTIDE SEQUENCE</scope>
    <source>
        <strain evidence="2">CBS 314.62</strain>
    </source>
</reference>
<protein>
    <submittedName>
        <fullName evidence="2">Uncharacterized protein</fullName>
    </submittedName>
</protein>
<sequence>MNSIARSATLVALLGFQDHALVFGGKDGKDSEVGDFPVLAAVFRDLYPIVRSPDIPLSQSATRALEECRRTQDTLMQLLDSMGFTNHKHSDKLLDRISYSVRRYFKHRTLEKAKADYRNSVFLLRDITMDAITHYHLQHMRRELDEFRGGSDHANINSTPGLPPTPTPSVVVVKRIPSPDRKVHENWVKADKSMLRFMATARIPTTPGSKDKGTDAGDTRYVAMRGLYDTGSERNIISRRFLNKHGVLDELSRKLPRAQTFRGVGTMQMKVELEAPLDWYPDANSDDVSRDTFFVMDDDNDDFDILLGWDWICDNEVLAFKSPRRQNRVRRTMLSSNKTVPERKRDVRALEREAMEEEEDPNDQALHIYQQRKARQGQVAPGSMSTPGSTATTALNSPESPTGRFPTPVRKFTHLEPASPSSATFESTPKPTPVVG</sequence>